<reference evidence="1 2" key="1">
    <citation type="submission" date="2018-06" db="EMBL/GenBank/DDBJ databases">
        <title>Genomic Encyclopedia of Type Strains, Phase IV (KMG-IV): sequencing the most valuable type-strain genomes for metagenomic binning, comparative biology and taxonomic classification.</title>
        <authorList>
            <person name="Goeker M."/>
        </authorList>
    </citation>
    <scope>NUCLEOTIDE SEQUENCE [LARGE SCALE GENOMIC DNA]</scope>
    <source>
        <strain evidence="1 2">DSM 45521</strain>
    </source>
</reference>
<dbReference type="EMBL" id="QJSP01000003">
    <property type="protein sequence ID" value="PYE19519.1"/>
    <property type="molecule type" value="Genomic_DNA"/>
</dbReference>
<evidence type="ECO:0000313" key="1">
    <source>
        <dbReference type="EMBL" id="PYE19519.1"/>
    </source>
</evidence>
<dbReference type="AlphaFoldDB" id="A0A318S5V9"/>
<gene>
    <name evidence="1" type="ORF">DFR67_103432</name>
</gene>
<evidence type="ECO:0000313" key="2">
    <source>
        <dbReference type="Proteomes" id="UP000247591"/>
    </source>
</evidence>
<accession>A0A318S5V9</accession>
<organism evidence="1 2">
    <name type="scientific">Williamsia limnetica</name>
    <dbReference type="NCBI Taxonomy" id="882452"/>
    <lineage>
        <taxon>Bacteria</taxon>
        <taxon>Bacillati</taxon>
        <taxon>Actinomycetota</taxon>
        <taxon>Actinomycetes</taxon>
        <taxon>Mycobacteriales</taxon>
        <taxon>Nocardiaceae</taxon>
        <taxon>Williamsia</taxon>
    </lineage>
</organism>
<keyword evidence="2" id="KW-1185">Reference proteome</keyword>
<proteinExistence type="predicted"/>
<sequence>MSHNHFPTTQPKVTTMNSTMTLSDLTAYTGLDVFDYLDKEVSIPVVDGLQAQGDLIVVPADLLPMVAAFADAIPKQVPRSGVELLRSAAGGNPHSLVAEEGRCTWTSKLYDPRRLALGIVDTEVVAYLIHPEQRHRLGTWTLRDRSAARVRHEHPADQITRIRQRLHNGCPLRR</sequence>
<dbReference type="Proteomes" id="UP000247591">
    <property type="component" value="Unassembled WGS sequence"/>
</dbReference>
<name>A0A318S5V9_WILLI</name>
<comment type="caution">
    <text evidence="1">The sequence shown here is derived from an EMBL/GenBank/DDBJ whole genome shotgun (WGS) entry which is preliminary data.</text>
</comment>
<protein>
    <submittedName>
        <fullName evidence="1">Uncharacterized protein</fullName>
    </submittedName>
</protein>